<organism evidence="2 3">
    <name type="scientific">Candidatus Desulfovibrio trichonymphae</name>
    <dbReference type="NCBI Taxonomy" id="1725232"/>
    <lineage>
        <taxon>Bacteria</taxon>
        <taxon>Pseudomonadati</taxon>
        <taxon>Thermodesulfobacteriota</taxon>
        <taxon>Desulfovibrionia</taxon>
        <taxon>Desulfovibrionales</taxon>
        <taxon>Desulfovibrionaceae</taxon>
        <taxon>Desulfovibrio</taxon>
    </lineage>
</organism>
<dbReference type="OrthoDB" id="5449868at2"/>
<proteinExistence type="predicted"/>
<evidence type="ECO:0000256" key="1">
    <source>
        <dbReference type="SAM" id="SignalP"/>
    </source>
</evidence>
<dbReference type="PROSITE" id="PS51257">
    <property type="entry name" value="PROKAR_LIPOPROTEIN"/>
    <property type="match status" value="1"/>
</dbReference>
<dbReference type="KEGG" id="dtr:RSDT_0991"/>
<protein>
    <recommendedName>
        <fullName evidence="4">Lipoprotein</fullName>
    </recommendedName>
</protein>
<keyword evidence="1" id="KW-0732">Signal</keyword>
<gene>
    <name evidence="2" type="ORF">RSDT_0991</name>
</gene>
<reference evidence="2 3" key="1">
    <citation type="journal article" date="2017" name="ISME J.">
        <title>Genome of 'Ca. Desulfovibrio trichonymphae', an H2-oxidizing bacterium in a tripartite symbiotic system within a protist cell in the termite gut.</title>
        <authorList>
            <person name="Kuwahara H."/>
            <person name="Yuki M."/>
            <person name="Izawa K."/>
            <person name="Ohkuma M."/>
            <person name="Hongoh Y."/>
        </authorList>
    </citation>
    <scope>NUCLEOTIDE SEQUENCE [LARGE SCALE GENOMIC DNA]</scope>
    <source>
        <strain evidence="2 3">Rs-N31</strain>
    </source>
</reference>
<evidence type="ECO:0008006" key="4">
    <source>
        <dbReference type="Google" id="ProtNLM"/>
    </source>
</evidence>
<evidence type="ECO:0000313" key="3">
    <source>
        <dbReference type="Proteomes" id="UP000242645"/>
    </source>
</evidence>
<evidence type="ECO:0000313" key="2">
    <source>
        <dbReference type="EMBL" id="BAV92503.1"/>
    </source>
</evidence>
<dbReference type="RefSeq" id="WP_096400096.1">
    <property type="nucleotide sequence ID" value="NZ_AP017368.1"/>
</dbReference>
<sequence length="217" mass="23944">MRVRFITTILALICCFGVLACARQARNAGEPSTTVLGQIIYVAPFTQPVSTSELITGFIPEQQGRIPRDMLLSLDEKLREVLTADTKRGCAWFARTHGIPDMTRFHTSEQPQALPLWVAYGKKQGAKLLLIPQVLNWNERDGSNAGVARAAHVRVEFFLLNVPEGALAGRSVFEEEQVGLTENLLTVGSFIQRRGVWVTADVLAAEGMRKAVRELGL</sequence>
<keyword evidence="3" id="KW-1185">Reference proteome</keyword>
<feature type="chain" id="PRO_5009618587" description="Lipoprotein" evidence="1">
    <location>
        <begin position="21"/>
        <end position="217"/>
    </location>
</feature>
<accession>A0A1J1DRL3</accession>
<dbReference type="AlphaFoldDB" id="A0A1J1DRL3"/>
<dbReference type="Proteomes" id="UP000242645">
    <property type="component" value="Chromosome"/>
</dbReference>
<feature type="signal peptide" evidence="1">
    <location>
        <begin position="1"/>
        <end position="20"/>
    </location>
</feature>
<name>A0A1J1DRL3_9BACT</name>
<dbReference type="EMBL" id="AP017368">
    <property type="protein sequence ID" value="BAV92503.1"/>
    <property type="molecule type" value="Genomic_DNA"/>
</dbReference>